<comment type="caution">
    <text evidence="2">The sequence shown here is derived from an EMBL/GenBank/DDBJ whole genome shotgun (WGS) entry which is preliminary data.</text>
</comment>
<sequence length="169" mass="19541">MSAPETPNVVEEKMEKLIRDLQEGRDYQQGYAWPTVDMSEVSPETRKTVLSVLGQRVQPRSSKDTTQTPPRERVRRELNLLAKESEYLPAKRAMESQAINDILGDNVKIVEAFLRDARRNDQSIEFEFPHSEWRIMHAISHIRGCMKRAEEVLKLSVDSDPTEEDFEAI</sequence>
<evidence type="ECO:0000256" key="1">
    <source>
        <dbReference type="SAM" id="MobiDB-lite"/>
    </source>
</evidence>
<feature type="region of interest" description="Disordered" evidence="1">
    <location>
        <begin position="52"/>
        <end position="73"/>
    </location>
</feature>
<organism evidence="2 3">
    <name type="scientific">Favolaschia claudopus</name>
    <dbReference type="NCBI Taxonomy" id="2862362"/>
    <lineage>
        <taxon>Eukaryota</taxon>
        <taxon>Fungi</taxon>
        <taxon>Dikarya</taxon>
        <taxon>Basidiomycota</taxon>
        <taxon>Agaricomycotina</taxon>
        <taxon>Agaricomycetes</taxon>
        <taxon>Agaricomycetidae</taxon>
        <taxon>Agaricales</taxon>
        <taxon>Marasmiineae</taxon>
        <taxon>Mycenaceae</taxon>
        <taxon>Favolaschia</taxon>
    </lineage>
</organism>
<keyword evidence="3" id="KW-1185">Reference proteome</keyword>
<evidence type="ECO:0000313" key="2">
    <source>
        <dbReference type="EMBL" id="KAK7064905.1"/>
    </source>
</evidence>
<gene>
    <name evidence="2" type="ORF">R3P38DRAFT_60740</name>
</gene>
<protein>
    <submittedName>
        <fullName evidence="2">Uncharacterized protein</fullName>
    </submittedName>
</protein>
<proteinExistence type="predicted"/>
<reference evidence="2 3" key="1">
    <citation type="journal article" date="2024" name="J Genomics">
        <title>Draft genome sequencing and assembly of Favolaschia claudopus CIRM-BRFM 2984 isolated from oak limbs.</title>
        <authorList>
            <person name="Navarro D."/>
            <person name="Drula E."/>
            <person name="Chaduli D."/>
            <person name="Cazenave R."/>
            <person name="Ahrendt S."/>
            <person name="Wang J."/>
            <person name="Lipzen A."/>
            <person name="Daum C."/>
            <person name="Barry K."/>
            <person name="Grigoriev I.V."/>
            <person name="Favel A."/>
            <person name="Rosso M.N."/>
            <person name="Martin F."/>
        </authorList>
    </citation>
    <scope>NUCLEOTIDE SEQUENCE [LARGE SCALE GENOMIC DNA]</scope>
    <source>
        <strain evidence="2 3">CIRM-BRFM 2984</strain>
    </source>
</reference>
<feature type="compositionally biased region" description="Polar residues" evidence="1">
    <location>
        <begin position="58"/>
        <end position="69"/>
    </location>
</feature>
<accession>A0AAW0EJD7</accession>
<evidence type="ECO:0000313" key="3">
    <source>
        <dbReference type="Proteomes" id="UP001362999"/>
    </source>
</evidence>
<dbReference type="AlphaFoldDB" id="A0AAW0EJD7"/>
<dbReference type="Proteomes" id="UP001362999">
    <property type="component" value="Unassembled WGS sequence"/>
</dbReference>
<name>A0AAW0EJD7_9AGAR</name>
<dbReference type="EMBL" id="JAWWNJ010000001">
    <property type="protein sequence ID" value="KAK7064905.1"/>
    <property type="molecule type" value="Genomic_DNA"/>
</dbReference>